<sequence length="59" mass="6544">MHTVILVLTLISGRGQTISQVPVTAPTQQDAYIICEQSGKDWYDKLYDTMGVAAHYVCI</sequence>
<reference evidence="1 2" key="1">
    <citation type="submission" date="2018-11" db="EMBL/GenBank/DDBJ databases">
        <authorList>
            <person name="Shi Y."/>
            <person name="Yang Z."/>
            <person name="Huang G."/>
            <person name="Gong Y."/>
            <person name="Peng Y."/>
        </authorList>
    </citation>
    <scope>NUCLEOTIDE SEQUENCE [LARGE SCALE GENOMIC DNA]</scope>
</reference>
<name>A0A3G8F366_9CAUD</name>
<accession>A0A3G8F366</accession>
<evidence type="ECO:0000313" key="1">
    <source>
        <dbReference type="EMBL" id="AZF88824.1"/>
    </source>
</evidence>
<dbReference type="Proteomes" id="UP000270867">
    <property type="component" value="Segment"/>
</dbReference>
<keyword evidence="2" id="KW-1185">Reference proteome</keyword>
<evidence type="ECO:0000313" key="2">
    <source>
        <dbReference type="Proteomes" id="UP000270867"/>
    </source>
</evidence>
<protein>
    <submittedName>
        <fullName evidence="1">Uncharacterized protein</fullName>
    </submittedName>
</protein>
<proteinExistence type="predicted"/>
<gene>
    <name evidence="1" type="ORF">kpssk3_019</name>
</gene>
<organism evidence="1 2">
    <name type="scientific">Klebsiella phage kpssk3</name>
    <dbReference type="NCBI Taxonomy" id="2488949"/>
    <lineage>
        <taxon>Viruses</taxon>
        <taxon>Duplodnaviria</taxon>
        <taxon>Heunggongvirae</taxon>
        <taxon>Uroviricota</taxon>
        <taxon>Caudoviricetes</taxon>
        <taxon>Autographivirales</taxon>
        <taxon>Autotranscriptaviridae</taxon>
        <taxon>Studiervirinae</taxon>
        <taxon>Przondovirus</taxon>
        <taxon>Przondovirus kpssk3</taxon>
    </lineage>
</organism>
<dbReference type="EMBL" id="MK134560">
    <property type="protein sequence ID" value="AZF88824.1"/>
    <property type="molecule type" value="Genomic_DNA"/>
</dbReference>